<dbReference type="Proteomes" id="UP000193067">
    <property type="component" value="Unassembled WGS sequence"/>
</dbReference>
<dbReference type="AlphaFoldDB" id="A0A1Y2J5F9"/>
<protein>
    <submittedName>
        <fullName evidence="2">Uncharacterized protein</fullName>
    </submittedName>
</protein>
<feature type="compositionally biased region" description="Basic residues" evidence="1">
    <location>
        <begin position="140"/>
        <end position="158"/>
    </location>
</feature>
<evidence type="ECO:0000313" key="2">
    <source>
        <dbReference type="EMBL" id="OSD08044.1"/>
    </source>
</evidence>
<feature type="region of interest" description="Disordered" evidence="1">
    <location>
        <begin position="140"/>
        <end position="170"/>
    </location>
</feature>
<gene>
    <name evidence="2" type="ORF">PYCCODRAFT_381063</name>
</gene>
<reference evidence="2 3" key="1">
    <citation type="journal article" date="2015" name="Biotechnol. Biofuels">
        <title>Enhanced degradation of softwood versus hardwood by the white-rot fungus Pycnoporus coccineus.</title>
        <authorList>
            <person name="Couturier M."/>
            <person name="Navarro D."/>
            <person name="Chevret D."/>
            <person name="Henrissat B."/>
            <person name="Piumi F."/>
            <person name="Ruiz-Duenas F.J."/>
            <person name="Martinez A.T."/>
            <person name="Grigoriev I.V."/>
            <person name="Riley R."/>
            <person name="Lipzen A."/>
            <person name="Berrin J.G."/>
            <person name="Master E.R."/>
            <person name="Rosso M.N."/>
        </authorList>
    </citation>
    <scope>NUCLEOTIDE SEQUENCE [LARGE SCALE GENOMIC DNA]</scope>
    <source>
        <strain evidence="2 3">BRFM310</strain>
    </source>
</reference>
<evidence type="ECO:0000256" key="1">
    <source>
        <dbReference type="SAM" id="MobiDB-lite"/>
    </source>
</evidence>
<organism evidence="2 3">
    <name type="scientific">Trametes coccinea (strain BRFM310)</name>
    <name type="common">Pycnoporus coccineus</name>
    <dbReference type="NCBI Taxonomy" id="1353009"/>
    <lineage>
        <taxon>Eukaryota</taxon>
        <taxon>Fungi</taxon>
        <taxon>Dikarya</taxon>
        <taxon>Basidiomycota</taxon>
        <taxon>Agaricomycotina</taxon>
        <taxon>Agaricomycetes</taxon>
        <taxon>Polyporales</taxon>
        <taxon>Polyporaceae</taxon>
        <taxon>Trametes</taxon>
    </lineage>
</organism>
<evidence type="ECO:0000313" key="3">
    <source>
        <dbReference type="Proteomes" id="UP000193067"/>
    </source>
</evidence>
<sequence length="170" mass="18946">MPVLSWGSWAAPCLDHTFVESPFRVQDAVNERDDAQRPRDYSPPPWTRAQIIIRRWYNAASRQGNRRYLHVCPMDIGVCLEADGGAPPSVRGAARDTVRLPGGIPAASSRLSEATSKNLDSTVLSTRPGVLRPPMALSLRRRRRAREVHSARGARRLPHSLDTRTTMGEE</sequence>
<name>A0A1Y2J5F9_TRAC3</name>
<proteinExistence type="predicted"/>
<accession>A0A1Y2J5F9</accession>
<keyword evidence="3" id="KW-1185">Reference proteome</keyword>
<dbReference type="EMBL" id="KZ084087">
    <property type="protein sequence ID" value="OSD08044.1"/>
    <property type="molecule type" value="Genomic_DNA"/>
</dbReference>